<organism evidence="2 3">
    <name type="scientific">Streptomyces turgidiscabies (strain Car8)</name>
    <dbReference type="NCBI Taxonomy" id="698760"/>
    <lineage>
        <taxon>Bacteria</taxon>
        <taxon>Bacillati</taxon>
        <taxon>Actinomycetota</taxon>
        <taxon>Actinomycetes</taxon>
        <taxon>Kitasatosporales</taxon>
        <taxon>Streptomycetaceae</taxon>
        <taxon>Streptomyces</taxon>
    </lineage>
</organism>
<dbReference type="EMBL" id="AEJB01000361">
    <property type="protein sequence ID" value="ELP66241.1"/>
    <property type="molecule type" value="Genomic_DNA"/>
</dbReference>
<dbReference type="AlphaFoldDB" id="L7F5F9"/>
<keyword evidence="3" id="KW-1185">Reference proteome</keyword>
<gene>
    <name evidence="2" type="ORF">STRTUCAR8_01710</name>
</gene>
<protein>
    <submittedName>
        <fullName evidence="2">Uncharacterized protein</fullName>
    </submittedName>
</protein>
<dbReference type="Proteomes" id="UP000010931">
    <property type="component" value="Unassembled WGS sequence"/>
</dbReference>
<feature type="region of interest" description="Disordered" evidence="1">
    <location>
        <begin position="205"/>
        <end position="232"/>
    </location>
</feature>
<name>L7F5F9_STRT8</name>
<evidence type="ECO:0000256" key="1">
    <source>
        <dbReference type="SAM" id="MobiDB-lite"/>
    </source>
</evidence>
<reference evidence="2 3" key="1">
    <citation type="journal article" date="2011" name="Plasmid">
        <title>Streptomyces turgidiscabies Car8 contains a modular pathogenicity island that shares virulence genes with other actinobacterial plant pathogens.</title>
        <authorList>
            <person name="Huguet-Tapia J.C."/>
            <person name="Badger J.H."/>
            <person name="Loria R."/>
            <person name="Pettis G.S."/>
        </authorList>
    </citation>
    <scope>NUCLEOTIDE SEQUENCE [LARGE SCALE GENOMIC DNA]</scope>
    <source>
        <strain evidence="2 3">Car8</strain>
    </source>
</reference>
<dbReference type="PATRIC" id="fig|698760.3.peg.5246"/>
<proteinExistence type="predicted"/>
<sequence length="495" mass="54687">MGALDAGIAVEAVDREVRAERRPAVAFHPAPGAAQNLADRGPQVVVADLAARHAAQHLKCVDVAFQECFLPARSEDLVHGLPAERQPQREQEHLGGHPVQVDPHVPEVDLRLVAGAVGLRHERLRRTAALLHSDLRTAQGDVGADHRIRDAPGVVLVDQPVEDPFDGVPLLARRVQVLPQDLVDRRLERVQARDPGRKLLARRRPHRLQRQRHRPAAHPVLRRQSPAGQPFGPSVMAYRRVQLDLRNGHLSHPALADAPRYSHHKPSSGVRTHRHHLSTDTTGVRTDLLLASTLTYKATSEWDHFPGPRSRRFPRSPQPALPPRRPKHTHPRSDFPEPQLTAKALSVACGMVGTMSRRTTSGGTEAERQIPARLSDVGPGWRSLLQRLHWDLATLAPDYQLDSLTSRLGGLRIHLGDRFDASGEFDGDFADRSGALIDAAEIASEKTCEQCGQPGRPRFHGDQHRTWILALCDTCHARPRATEPSVAHPDQPASC</sequence>
<comment type="caution">
    <text evidence="2">The sequence shown here is derived from an EMBL/GenBank/DDBJ whole genome shotgun (WGS) entry which is preliminary data.</text>
</comment>
<evidence type="ECO:0000313" key="3">
    <source>
        <dbReference type="Proteomes" id="UP000010931"/>
    </source>
</evidence>
<feature type="compositionally biased region" description="Basic residues" evidence="1">
    <location>
        <begin position="261"/>
        <end position="276"/>
    </location>
</feature>
<feature type="region of interest" description="Disordered" evidence="1">
    <location>
        <begin position="252"/>
        <end position="280"/>
    </location>
</feature>
<evidence type="ECO:0000313" key="2">
    <source>
        <dbReference type="EMBL" id="ELP66241.1"/>
    </source>
</evidence>
<accession>L7F5F9</accession>
<feature type="region of interest" description="Disordered" evidence="1">
    <location>
        <begin position="301"/>
        <end position="339"/>
    </location>
</feature>
<feature type="compositionally biased region" description="Basic residues" evidence="1">
    <location>
        <begin position="205"/>
        <end position="216"/>
    </location>
</feature>